<gene>
    <name evidence="6" type="ORF">CBZ_23790</name>
</gene>
<dbReference type="Proteomes" id="UP000289954">
    <property type="component" value="Unassembled WGS sequence"/>
</dbReference>
<dbReference type="SUPFAM" id="SSF46689">
    <property type="entry name" value="Homeodomain-like"/>
    <property type="match status" value="2"/>
</dbReference>
<keyword evidence="2" id="KW-0238">DNA-binding</keyword>
<dbReference type="InterPro" id="IPR018060">
    <property type="entry name" value="HTH_AraC"/>
</dbReference>
<name>A0A402DT71_9CELL</name>
<dbReference type="PROSITE" id="PS01124">
    <property type="entry name" value="HTH_ARAC_FAMILY_2"/>
    <property type="match status" value="1"/>
</dbReference>
<keyword evidence="4" id="KW-0804">Transcription</keyword>
<dbReference type="EMBL" id="BIMR01000197">
    <property type="protein sequence ID" value="GCE77323.1"/>
    <property type="molecule type" value="Genomic_DNA"/>
</dbReference>
<dbReference type="Gene3D" id="1.10.10.60">
    <property type="entry name" value="Homeodomain-like"/>
    <property type="match status" value="2"/>
</dbReference>
<dbReference type="InterPro" id="IPR009057">
    <property type="entry name" value="Homeodomain-like_sf"/>
</dbReference>
<dbReference type="PANTHER" id="PTHR46796">
    <property type="entry name" value="HTH-TYPE TRANSCRIPTIONAL ACTIVATOR RHAS-RELATED"/>
    <property type="match status" value="1"/>
</dbReference>
<evidence type="ECO:0000313" key="6">
    <source>
        <dbReference type="EMBL" id="GCE77323.1"/>
    </source>
</evidence>
<proteinExistence type="predicted"/>
<dbReference type="RefSeq" id="WP_218022766.1">
    <property type="nucleotide sequence ID" value="NZ_BIMR01000197.1"/>
</dbReference>
<accession>A0A402DT71</accession>
<protein>
    <submittedName>
        <fullName evidence="6">AraC family transcriptional regulator</fullName>
    </submittedName>
</protein>
<dbReference type="InterPro" id="IPR020449">
    <property type="entry name" value="Tscrpt_reg_AraC-type_HTH"/>
</dbReference>
<dbReference type="Pfam" id="PF12833">
    <property type="entry name" value="HTH_18"/>
    <property type="match status" value="1"/>
</dbReference>
<comment type="caution">
    <text evidence="6">The sequence shown here is derived from an EMBL/GenBank/DDBJ whole genome shotgun (WGS) entry which is preliminary data.</text>
</comment>
<dbReference type="PROSITE" id="PS00041">
    <property type="entry name" value="HTH_ARAC_FAMILY_1"/>
    <property type="match status" value="1"/>
</dbReference>
<evidence type="ECO:0000256" key="3">
    <source>
        <dbReference type="ARBA" id="ARBA00023159"/>
    </source>
</evidence>
<keyword evidence="3" id="KW-0010">Activator</keyword>
<evidence type="ECO:0000256" key="4">
    <source>
        <dbReference type="ARBA" id="ARBA00023163"/>
    </source>
</evidence>
<reference evidence="6 7" key="1">
    <citation type="submission" date="2019-01" db="EMBL/GenBank/DDBJ databases">
        <title>Draft genome sequence of Cellulomonas takizawaensis strain TKZ-21.</title>
        <authorList>
            <person name="Yamamura H."/>
            <person name="Hayashi T."/>
            <person name="Hamada M."/>
            <person name="Serisawa Y."/>
            <person name="Matsuyama K."/>
            <person name="Nakagawa Y."/>
            <person name="Otoguro M."/>
            <person name="Yanagida F."/>
            <person name="Hayakawa M."/>
        </authorList>
    </citation>
    <scope>NUCLEOTIDE SEQUENCE [LARGE SCALE GENOMIC DNA]</scope>
    <source>
        <strain evidence="6 7">NBRC12680</strain>
    </source>
</reference>
<dbReference type="PANTHER" id="PTHR46796:SF7">
    <property type="entry name" value="ARAC FAMILY TRANSCRIPTIONAL REGULATOR"/>
    <property type="match status" value="1"/>
</dbReference>
<evidence type="ECO:0000259" key="5">
    <source>
        <dbReference type="PROSITE" id="PS01124"/>
    </source>
</evidence>
<organism evidence="6 7">
    <name type="scientific">Cellulomonas biazotea</name>
    <dbReference type="NCBI Taxonomy" id="1709"/>
    <lineage>
        <taxon>Bacteria</taxon>
        <taxon>Bacillati</taxon>
        <taxon>Actinomycetota</taxon>
        <taxon>Actinomycetes</taxon>
        <taxon>Micrococcales</taxon>
        <taxon>Cellulomonadaceae</taxon>
        <taxon>Cellulomonas</taxon>
    </lineage>
</organism>
<evidence type="ECO:0000256" key="1">
    <source>
        <dbReference type="ARBA" id="ARBA00023015"/>
    </source>
</evidence>
<keyword evidence="7" id="KW-1185">Reference proteome</keyword>
<dbReference type="InterPro" id="IPR037923">
    <property type="entry name" value="HTH-like"/>
</dbReference>
<dbReference type="InterPro" id="IPR050204">
    <property type="entry name" value="AraC_XylS_family_regulators"/>
</dbReference>
<dbReference type="PRINTS" id="PR00032">
    <property type="entry name" value="HTHARAC"/>
</dbReference>
<dbReference type="InterPro" id="IPR018062">
    <property type="entry name" value="HTH_AraC-typ_CS"/>
</dbReference>
<feature type="domain" description="HTH araC/xylS-type" evidence="5">
    <location>
        <begin position="202"/>
        <end position="300"/>
    </location>
</feature>
<dbReference type="Gene3D" id="2.60.120.280">
    <property type="entry name" value="Regulatory protein AraC"/>
    <property type="match status" value="1"/>
</dbReference>
<dbReference type="GO" id="GO:0043565">
    <property type="term" value="F:sequence-specific DNA binding"/>
    <property type="evidence" value="ECO:0007669"/>
    <property type="project" value="InterPro"/>
</dbReference>
<dbReference type="InterPro" id="IPR003313">
    <property type="entry name" value="AraC-bd"/>
</dbReference>
<sequence>MDETTITTTSREVPARLGEGFPGQRMRVLPRPLVAQAAQAPVTSSLLVTDVGFFPRASSHGRVRERGAAQHVVIVCASGRGACRLPSGEHPVTAGQALLLPAGVPHAYAADERDPWTIWWLHVTGRAVPELFAATGATVERPVVGLADPPRVLALVDTVLRRMERDETTSSLVAASGAAWHALALLAADRRAVGAAPHDPVEAALDLLRATSSERTSVDELAAMAGLSRSHFAALFRRATGFGVLEYQTRLRMAAARELLDTTDRTIASVARQVGYPDALYFSRQFRRIHSVSPSAYRSQERG</sequence>
<dbReference type="AlphaFoldDB" id="A0A402DT71"/>
<dbReference type="SUPFAM" id="SSF51215">
    <property type="entry name" value="Regulatory protein AraC"/>
    <property type="match status" value="1"/>
</dbReference>
<dbReference type="Pfam" id="PF02311">
    <property type="entry name" value="AraC_binding"/>
    <property type="match status" value="1"/>
</dbReference>
<dbReference type="SMART" id="SM00342">
    <property type="entry name" value="HTH_ARAC"/>
    <property type="match status" value="1"/>
</dbReference>
<dbReference type="GO" id="GO:0003700">
    <property type="term" value="F:DNA-binding transcription factor activity"/>
    <property type="evidence" value="ECO:0007669"/>
    <property type="project" value="InterPro"/>
</dbReference>
<keyword evidence="1" id="KW-0805">Transcription regulation</keyword>
<evidence type="ECO:0000256" key="2">
    <source>
        <dbReference type="ARBA" id="ARBA00023125"/>
    </source>
</evidence>
<dbReference type="CDD" id="cd06986">
    <property type="entry name" value="cupin_MmsR-like_N"/>
    <property type="match status" value="1"/>
</dbReference>
<evidence type="ECO:0000313" key="7">
    <source>
        <dbReference type="Proteomes" id="UP000289954"/>
    </source>
</evidence>